<proteinExistence type="predicted"/>
<dbReference type="EMBL" id="CP014229">
    <property type="protein sequence ID" value="AMD90019.1"/>
    <property type="molecule type" value="Genomic_DNA"/>
</dbReference>
<evidence type="ECO:0000313" key="2">
    <source>
        <dbReference type="EMBL" id="AMD90019.1"/>
    </source>
</evidence>
<sequence>MTDKQKNKVSEIARLMGAPHPCDNGVSYDEPQCGRCNTSRAVVVYRAHVEPLECELLRLRAELEQYKDSIQSLRYVANKTLVDCNFRIKENISLKEEVLRIQAENVRLKEELENALHVNGLRLAEIAKTLFTGMVEGISGSGDSESVRVQTGATCVHCNACFTSAEDAIAHDKVCPKHPANIRAELLEKEAEWLANRLCIQSARDIEPQTRDQNPEWWREAARKAVEES</sequence>
<evidence type="ECO:0000313" key="3">
    <source>
        <dbReference type="Proteomes" id="UP000069241"/>
    </source>
</evidence>
<reference evidence="3" key="1">
    <citation type="submission" date="2016-02" db="EMBL/GenBank/DDBJ databases">
        <authorList>
            <person name="Holder M.E."/>
            <person name="Ajami N.J."/>
            <person name="Petrosino J.F."/>
        </authorList>
    </citation>
    <scope>NUCLEOTIDE SEQUENCE [LARGE SCALE GENOMIC DNA]</scope>
    <source>
        <strain evidence="3">CCUG 45958</strain>
    </source>
</reference>
<dbReference type="AlphaFoldDB" id="A0A109W488"/>
<keyword evidence="3" id="KW-1185">Reference proteome</keyword>
<feature type="coiled-coil region" evidence="1">
    <location>
        <begin position="49"/>
        <end position="118"/>
    </location>
</feature>
<dbReference type="RefSeq" id="WP_062252322.1">
    <property type="nucleotide sequence ID" value="NZ_CP014229.1"/>
</dbReference>
<protein>
    <submittedName>
        <fullName evidence="2">Uncharacterized protein</fullName>
    </submittedName>
</protein>
<name>A0A109W488_9BACT</name>
<keyword evidence="1" id="KW-0175">Coiled coil</keyword>
<dbReference type="STRING" id="44742.AXF13_07755"/>
<accession>A0A109W488</accession>
<organism evidence="2 3">
    <name type="scientific">Desulfovibrio fairfieldensis</name>
    <dbReference type="NCBI Taxonomy" id="44742"/>
    <lineage>
        <taxon>Bacteria</taxon>
        <taxon>Pseudomonadati</taxon>
        <taxon>Thermodesulfobacteriota</taxon>
        <taxon>Desulfovibrionia</taxon>
        <taxon>Desulfovibrionales</taxon>
        <taxon>Desulfovibrionaceae</taxon>
        <taxon>Desulfovibrio</taxon>
    </lineage>
</organism>
<dbReference type="Proteomes" id="UP000069241">
    <property type="component" value="Chromosome"/>
</dbReference>
<dbReference type="KEGG" id="dfi:AXF13_07755"/>
<evidence type="ECO:0000256" key="1">
    <source>
        <dbReference type="SAM" id="Coils"/>
    </source>
</evidence>
<gene>
    <name evidence="2" type="ORF">AXF13_07755</name>
</gene>